<sequence length="480" mass="51928">MLQIRLSKGPSADGGGGAARSTAPAETVTVACPEHLVIADLPVAKSVGAVTASATSCGRIIGRRSRRQLGERIHFCVRCDFPVAIYGRLVPCEHAFCLACARNDSSCYLCDERVQKIQTIKMMEGIFICAAPHCLKSFLKQSSFEAHIHETHADLLQPNAEKEGTNESNPLNVTKPPSADTQRQSSLPEASTARGPARSGFYPNSQSQSLDREDNRPRRHSSRDQPPTRPPMQLRPPPFPARPPHQAGDIQADSNSSRVTDQPYNWFPQPHRFENSQHGTSQFSLDGDQLPPPKSLLPNSSYPAQLSQHLNFPMPLNPNQPLMAPPFNYPSIPADGSHPFYNEIRRPESTAIVGGSDQGSVLGIPPAESFPRPFGMGLMGMPFQPIPAGQGVPEGFANPSDSQGGIPFFQGVYGQGLLLSSLPGKESEQRSGSGMQSSMPLPPPPPPLPPQNSQQLGRVREGQQGFGWKNDKGRYGTGSD</sequence>
<dbReference type="InterPro" id="IPR017907">
    <property type="entry name" value="Znf_RING_CS"/>
</dbReference>
<evidence type="ECO:0000259" key="13">
    <source>
        <dbReference type="PROSITE" id="PS50157"/>
    </source>
</evidence>
<dbReference type="FunFam" id="3.30.40.10:FF:000280">
    <property type="entry name" value="E3 ubiquitin-protein ligase Hakai"/>
    <property type="match status" value="1"/>
</dbReference>
<dbReference type="PROSITE" id="PS50157">
    <property type="entry name" value="ZINC_FINGER_C2H2_2"/>
    <property type="match status" value="1"/>
</dbReference>
<evidence type="ECO:0000256" key="1">
    <source>
        <dbReference type="ARBA" id="ARBA00000900"/>
    </source>
</evidence>
<gene>
    <name evidence="14" type="ORF">AXF42_Ash009830</name>
</gene>
<evidence type="ECO:0000256" key="4">
    <source>
        <dbReference type="ARBA" id="ARBA00022679"/>
    </source>
</evidence>
<dbReference type="EC" id="2.3.2.27" evidence="3"/>
<keyword evidence="7" id="KW-0833">Ubl conjugation pathway</keyword>
<evidence type="ECO:0000256" key="6">
    <source>
        <dbReference type="ARBA" id="ARBA00022771"/>
    </source>
</evidence>
<feature type="compositionally biased region" description="Pro residues" evidence="12">
    <location>
        <begin position="227"/>
        <end position="243"/>
    </location>
</feature>
<feature type="region of interest" description="Disordered" evidence="12">
    <location>
        <begin position="1"/>
        <end position="20"/>
    </location>
</feature>
<dbReference type="PANTHER" id="PTHR13480">
    <property type="entry name" value="E3 UBIQUITIN-PROTEIN LIGASE HAKAI-RELATED"/>
    <property type="match status" value="1"/>
</dbReference>
<keyword evidence="8" id="KW-0862">Zinc</keyword>
<keyword evidence="4" id="KW-0808">Transferase</keyword>
<dbReference type="InterPro" id="IPR013087">
    <property type="entry name" value="Znf_C2H2_type"/>
</dbReference>
<dbReference type="PROSITE" id="PS00028">
    <property type="entry name" value="ZINC_FINGER_C2H2_1"/>
    <property type="match status" value="1"/>
</dbReference>
<protein>
    <recommendedName>
        <fullName evidence="3">RING-type E3 ubiquitin transferase</fullName>
        <ecNumber evidence="3">2.3.2.27</ecNumber>
    </recommendedName>
</protein>
<evidence type="ECO:0000313" key="15">
    <source>
        <dbReference type="Proteomes" id="UP000236161"/>
    </source>
</evidence>
<dbReference type="Gene3D" id="3.30.40.10">
    <property type="entry name" value="Zinc/RING finger domain, C3HC4 (zinc finger)"/>
    <property type="match status" value="1"/>
</dbReference>
<evidence type="ECO:0000313" key="14">
    <source>
        <dbReference type="EMBL" id="PKA60146.1"/>
    </source>
</evidence>
<dbReference type="InterPro" id="IPR040383">
    <property type="entry name" value="HAKAI/CBLL2"/>
</dbReference>
<dbReference type="InterPro" id="IPR040380">
    <property type="entry name" value="HAKAI-like_RING-HC"/>
</dbReference>
<evidence type="ECO:0000256" key="12">
    <source>
        <dbReference type="SAM" id="MobiDB-lite"/>
    </source>
</evidence>
<keyword evidence="9" id="KW-0539">Nucleus</keyword>
<feature type="compositionally biased region" description="Pro residues" evidence="12">
    <location>
        <begin position="440"/>
        <end position="450"/>
    </location>
</feature>
<dbReference type="GO" id="GO:0061630">
    <property type="term" value="F:ubiquitin protein ligase activity"/>
    <property type="evidence" value="ECO:0007669"/>
    <property type="project" value="UniProtKB-EC"/>
</dbReference>
<feature type="compositionally biased region" description="Polar residues" evidence="12">
    <location>
        <begin position="430"/>
        <end position="439"/>
    </location>
</feature>
<dbReference type="CDD" id="cd16508">
    <property type="entry name" value="RING-HC_HAKAI-like"/>
    <property type="match status" value="1"/>
</dbReference>
<name>A0A2I0AX94_9ASPA</name>
<dbReference type="GO" id="GO:0030155">
    <property type="term" value="P:regulation of cell adhesion"/>
    <property type="evidence" value="ECO:0007669"/>
    <property type="project" value="TreeGrafter"/>
</dbReference>
<keyword evidence="15" id="KW-1185">Reference proteome</keyword>
<proteinExistence type="inferred from homology"/>
<dbReference type="PROSITE" id="PS00518">
    <property type="entry name" value="ZF_RING_1"/>
    <property type="match status" value="1"/>
</dbReference>
<evidence type="ECO:0000256" key="7">
    <source>
        <dbReference type="ARBA" id="ARBA00022786"/>
    </source>
</evidence>
<dbReference type="STRING" id="1088818.A0A2I0AX94"/>
<dbReference type="GO" id="GO:0016567">
    <property type="term" value="P:protein ubiquitination"/>
    <property type="evidence" value="ECO:0007669"/>
    <property type="project" value="InterPro"/>
</dbReference>
<evidence type="ECO:0000256" key="5">
    <source>
        <dbReference type="ARBA" id="ARBA00022723"/>
    </source>
</evidence>
<evidence type="ECO:0000256" key="8">
    <source>
        <dbReference type="ARBA" id="ARBA00022833"/>
    </source>
</evidence>
<feature type="region of interest" description="Disordered" evidence="12">
    <location>
        <begin position="422"/>
        <end position="480"/>
    </location>
</feature>
<comment type="catalytic activity">
    <reaction evidence="1">
        <text>S-ubiquitinyl-[E2 ubiquitin-conjugating enzyme]-L-cysteine + [acceptor protein]-L-lysine = [E2 ubiquitin-conjugating enzyme]-L-cysteine + N(6)-ubiquitinyl-[acceptor protein]-L-lysine.</text>
        <dbReference type="EC" id="2.3.2.27"/>
    </reaction>
</comment>
<comment type="subcellular location">
    <subcellularLocation>
        <location evidence="2">Nucleus</location>
    </subcellularLocation>
</comment>
<dbReference type="Proteomes" id="UP000236161">
    <property type="component" value="Unassembled WGS sequence"/>
</dbReference>
<evidence type="ECO:0000256" key="9">
    <source>
        <dbReference type="ARBA" id="ARBA00023242"/>
    </source>
</evidence>
<feature type="compositionally biased region" description="Polar residues" evidence="12">
    <location>
        <begin position="252"/>
        <end position="263"/>
    </location>
</feature>
<dbReference type="GO" id="GO:0005634">
    <property type="term" value="C:nucleus"/>
    <property type="evidence" value="ECO:0007669"/>
    <property type="project" value="UniProtKB-SubCell"/>
</dbReference>
<comment type="similarity">
    <text evidence="10">Belongs to the Hakai family.</text>
</comment>
<dbReference type="GO" id="GO:0008270">
    <property type="term" value="F:zinc ion binding"/>
    <property type="evidence" value="ECO:0007669"/>
    <property type="project" value="UniProtKB-KW"/>
</dbReference>
<organism evidence="14 15">
    <name type="scientific">Apostasia shenzhenica</name>
    <dbReference type="NCBI Taxonomy" id="1088818"/>
    <lineage>
        <taxon>Eukaryota</taxon>
        <taxon>Viridiplantae</taxon>
        <taxon>Streptophyta</taxon>
        <taxon>Embryophyta</taxon>
        <taxon>Tracheophyta</taxon>
        <taxon>Spermatophyta</taxon>
        <taxon>Magnoliopsida</taxon>
        <taxon>Liliopsida</taxon>
        <taxon>Asparagales</taxon>
        <taxon>Orchidaceae</taxon>
        <taxon>Apostasioideae</taxon>
        <taxon>Apostasia</taxon>
    </lineage>
</organism>
<dbReference type="PANTHER" id="PTHR13480:SF0">
    <property type="entry name" value="E3 UBIQUITIN-PROTEIN LIGASE HAKAI"/>
    <property type="match status" value="1"/>
</dbReference>
<feature type="compositionally biased region" description="Polar residues" evidence="12">
    <location>
        <begin position="179"/>
        <end position="189"/>
    </location>
</feature>
<evidence type="ECO:0000256" key="11">
    <source>
        <dbReference type="PROSITE-ProRule" id="PRU00042"/>
    </source>
</evidence>
<evidence type="ECO:0000256" key="10">
    <source>
        <dbReference type="ARBA" id="ARBA00038499"/>
    </source>
</evidence>
<feature type="domain" description="C2H2-type" evidence="13">
    <location>
        <begin position="127"/>
        <end position="153"/>
    </location>
</feature>
<feature type="region of interest" description="Disordered" evidence="12">
    <location>
        <begin position="156"/>
        <end position="293"/>
    </location>
</feature>
<dbReference type="OrthoDB" id="547746at2759"/>
<evidence type="ECO:0000256" key="2">
    <source>
        <dbReference type="ARBA" id="ARBA00004123"/>
    </source>
</evidence>
<dbReference type="InterPro" id="IPR013083">
    <property type="entry name" value="Znf_RING/FYVE/PHD"/>
</dbReference>
<accession>A0A2I0AX94</accession>
<reference evidence="14 15" key="1">
    <citation type="journal article" date="2017" name="Nature">
        <title>The Apostasia genome and the evolution of orchids.</title>
        <authorList>
            <person name="Zhang G.Q."/>
            <person name="Liu K.W."/>
            <person name="Li Z."/>
            <person name="Lohaus R."/>
            <person name="Hsiao Y.Y."/>
            <person name="Niu S.C."/>
            <person name="Wang J.Y."/>
            <person name="Lin Y.C."/>
            <person name="Xu Q."/>
            <person name="Chen L.J."/>
            <person name="Yoshida K."/>
            <person name="Fujiwara S."/>
            <person name="Wang Z.W."/>
            <person name="Zhang Y.Q."/>
            <person name="Mitsuda N."/>
            <person name="Wang M."/>
            <person name="Liu G.H."/>
            <person name="Pecoraro L."/>
            <person name="Huang H.X."/>
            <person name="Xiao X.J."/>
            <person name="Lin M."/>
            <person name="Wu X.Y."/>
            <person name="Wu W.L."/>
            <person name="Chen Y.Y."/>
            <person name="Chang S.B."/>
            <person name="Sakamoto S."/>
            <person name="Ohme-Takagi M."/>
            <person name="Yagi M."/>
            <person name="Zeng S.J."/>
            <person name="Shen C.Y."/>
            <person name="Yeh C.M."/>
            <person name="Luo Y.B."/>
            <person name="Tsai W.C."/>
            <person name="Van de Peer Y."/>
            <person name="Liu Z.J."/>
        </authorList>
    </citation>
    <scope>NUCLEOTIDE SEQUENCE [LARGE SCALE GENOMIC DNA]</scope>
    <source>
        <strain evidence="15">cv. Shenzhen</strain>
        <tissue evidence="14">Stem</tissue>
    </source>
</reference>
<evidence type="ECO:0000256" key="3">
    <source>
        <dbReference type="ARBA" id="ARBA00012483"/>
    </source>
</evidence>
<keyword evidence="6 11" id="KW-0863">Zinc-finger</keyword>
<keyword evidence="5" id="KW-0479">Metal-binding</keyword>
<dbReference type="AlphaFoldDB" id="A0A2I0AX94"/>
<dbReference type="EMBL" id="KZ451942">
    <property type="protein sequence ID" value="PKA60146.1"/>
    <property type="molecule type" value="Genomic_DNA"/>
</dbReference>